<accession>A0ABX3NSX8</accession>
<dbReference type="NCBIfam" id="TIGR03696">
    <property type="entry name" value="Rhs_assc_core"/>
    <property type="match status" value="1"/>
</dbReference>
<reference evidence="1 2" key="1">
    <citation type="submission" date="2016-04" db="EMBL/GenBank/DDBJ databases">
        <authorList>
            <person name="Chen L."/>
            <person name="Zhuang W."/>
            <person name="Wang G."/>
        </authorList>
    </citation>
    <scope>NUCLEOTIDE SEQUENCE [LARGE SCALE GENOMIC DNA]</scope>
    <source>
        <strain evidence="2">GR20</strain>
    </source>
</reference>
<sequence length="1198" mass="133166">MMAKKVPGADWVCLVYDVRDRLVFTQDGNMRSGNKGQWMATLYDDQNRQVMTGMINGYTANRDALQLDVANQTGTNSGVQTVVDGMTINACPLPGGFSFTALTKNYYDKYDWTNKTYSVAYNNLLDAGNNLHPLTPPSLEQKATTGMVTGSQVRVISDPSNLTAGNWLATVNFYDDRNRLLQVNEETLKGTDVITSRYDFSGKIISNYLDHTNSAGSTPFSLRVKTNMEYDHAGRVKEVWKVINDDANKKTLIAKNEYDELGQLAHKQLGHKKDRSDNYTTPVYDPLEILDYSYNIRGWLTGINKDYANGVAAINRQAPWFGMELNYDKGFDINQLNGNIAGTKWCSKGNGERRAYGYTYDKANRLLGANYSQFNGSAYWYFPTIKFDMRMGDGINYYSAYDENGNILAMMQMGLKLQNSEVFDDLHYEYHLDGNKLKSVTDNMPVQTSSGLGDFQDNNTGSNDYGYDVNGNLVTDKNKKLNGVADVDQASGAIVYNHLNLPSLINVDNGNKGTITYVYNAAGNKLQKIALEKGVTVVNIVSDVKTTTNYVGGFVYESKEYLNQALASENYFDKLQFVNHEEGRMRYIIPAPGADPRYEYDYFVKDHLGNVRMVLTEEQKQDIYPAATLEGNLSNSADAVYKEKDFYNIDGNYIVDISTTSLPGLPTYQNNNGTYNPNPNSQVNDNSQKLYKLNATTNKTGLGITLKVMVGDQIDIMGKSYWFKNGGNYNVQFPVPVDGIIDALLGSPTMIGKGLTTPALSPYLGGALNIFKNRTDVADAPWAYINWIFFDEQFNYAGGSFRRISSSVGMTDHTLINQSDLVAPRNGYVFVYCSNESAYDVYFDNLQVFHNKSALVEETHYYPFGLAMPGISTKAATIAPENRYKYNGIEQATDLGLNQYDAIYRNLDPQIGRWHQIDPLLELGDGITPYGFADNNPIQFNDPLGLSSQDYTGNQGYIYDPQKKQISYDPNVHKQDDIITPGLTYLGERIVTTDVNGNKTWWNEDGASTNSDPGWGNLAAVTISGVKKSKGHSGWSSLLNIGQTFMPIGLSQRLDDNFYDSYIRKGTAIDLITLGSPIIRKRFQMRGATWGTSIASILLREIIPSEYTIKGTFTKLLGTKLGERLGSAVQGRLATKGLGGAAGRVVPIIGWAIFILDLDTSVNNVLNEYIDDGNKEKFKDSPVNTNLHEVSSSSTGSL</sequence>
<gene>
    <name evidence="1" type="ORF">A4D02_34265</name>
</gene>
<dbReference type="Pfam" id="PF26636">
    <property type="entry name" value="DUF8209"/>
    <property type="match status" value="1"/>
</dbReference>
<comment type="caution">
    <text evidence="1">The sequence shown here is derived from an EMBL/GenBank/DDBJ whole genome shotgun (WGS) entry which is preliminary data.</text>
</comment>
<dbReference type="RefSeq" id="WP_014219295.1">
    <property type="nucleotide sequence ID" value="NZ_LWBO01000021.1"/>
</dbReference>
<evidence type="ECO:0008006" key="3">
    <source>
        <dbReference type="Google" id="ProtNLM"/>
    </source>
</evidence>
<keyword evidence="2" id="KW-1185">Reference proteome</keyword>
<evidence type="ECO:0000313" key="1">
    <source>
        <dbReference type="EMBL" id="OQP45235.1"/>
    </source>
</evidence>
<protein>
    <recommendedName>
        <fullName evidence="3">RHS repeat-associated core domain protein</fullName>
    </recommendedName>
</protein>
<dbReference type="InterPro" id="IPR058522">
    <property type="entry name" value="DUF8209"/>
</dbReference>
<dbReference type="InterPro" id="IPR022385">
    <property type="entry name" value="Rhs_assc_core"/>
</dbReference>
<evidence type="ECO:0000313" key="2">
    <source>
        <dbReference type="Proteomes" id="UP000192277"/>
    </source>
</evidence>
<proteinExistence type="predicted"/>
<dbReference type="Proteomes" id="UP000192277">
    <property type="component" value="Unassembled WGS sequence"/>
</dbReference>
<dbReference type="Gene3D" id="2.180.10.10">
    <property type="entry name" value="RHS repeat-associated core"/>
    <property type="match status" value="2"/>
</dbReference>
<name>A0ABX3NSX8_9BACT</name>
<organism evidence="1 2">
    <name type="scientific">Niastella koreensis</name>
    <dbReference type="NCBI Taxonomy" id="354356"/>
    <lineage>
        <taxon>Bacteria</taxon>
        <taxon>Pseudomonadati</taxon>
        <taxon>Bacteroidota</taxon>
        <taxon>Chitinophagia</taxon>
        <taxon>Chitinophagales</taxon>
        <taxon>Chitinophagaceae</taxon>
        <taxon>Niastella</taxon>
    </lineage>
</organism>
<dbReference type="EMBL" id="LWBO01000021">
    <property type="protein sequence ID" value="OQP45235.1"/>
    <property type="molecule type" value="Genomic_DNA"/>
</dbReference>